<evidence type="ECO:0000259" key="2">
    <source>
        <dbReference type="SMART" id="SM00470"/>
    </source>
</evidence>
<dbReference type="OrthoDB" id="9802051at2"/>
<dbReference type="Proteomes" id="UP000290191">
    <property type="component" value="Unassembled WGS sequence"/>
</dbReference>
<comment type="caution">
    <text evidence="3">The sequence shown here is derived from an EMBL/GenBank/DDBJ whole genome shotgun (WGS) entry which is preliminary data.</text>
</comment>
<evidence type="ECO:0000313" key="4">
    <source>
        <dbReference type="Proteomes" id="UP000290191"/>
    </source>
</evidence>
<feature type="domain" description="ParB-like N-terminal" evidence="2">
    <location>
        <begin position="28"/>
        <end position="137"/>
    </location>
</feature>
<dbReference type="InterPro" id="IPR036086">
    <property type="entry name" value="ParB/Sulfiredoxin_sf"/>
</dbReference>
<organism evidence="3 4">
    <name type="scientific">Halarcobacter anaerophilus</name>
    <dbReference type="NCBI Taxonomy" id="877500"/>
    <lineage>
        <taxon>Bacteria</taxon>
        <taxon>Pseudomonadati</taxon>
        <taxon>Campylobacterota</taxon>
        <taxon>Epsilonproteobacteria</taxon>
        <taxon>Campylobacterales</taxon>
        <taxon>Arcobacteraceae</taxon>
        <taxon>Halarcobacter</taxon>
    </lineage>
</organism>
<dbReference type="PANTHER" id="PTHR33375">
    <property type="entry name" value="CHROMOSOME-PARTITIONING PROTEIN PARB-RELATED"/>
    <property type="match status" value="1"/>
</dbReference>
<comment type="similarity">
    <text evidence="1">Belongs to the ParB family.</text>
</comment>
<dbReference type="InterPro" id="IPR004437">
    <property type="entry name" value="ParB/RepB/Spo0J"/>
</dbReference>
<dbReference type="Pfam" id="PF02195">
    <property type="entry name" value="ParB_N"/>
    <property type="match status" value="1"/>
</dbReference>
<dbReference type="NCBIfam" id="TIGR00180">
    <property type="entry name" value="parB_part"/>
    <property type="match status" value="1"/>
</dbReference>
<accession>A0A4Q0Y0V5</accession>
<dbReference type="SUPFAM" id="SSF109709">
    <property type="entry name" value="KorB DNA-binding domain-like"/>
    <property type="match status" value="1"/>
</dbReference>
<evidence type="ECO:0000313" key="3">
    <source>
        <dbReference type="EMBL" id="RXJ63602.1"/>
    </source>
</evidence>
<dbReference type="Gene3D" id="1.10.10.2830">
    <property type="match status" value="1"/>
</dbReference>
<name>A0A4Q0Y0V5_9BACT</name>
<dbReference type="GO" id="GO:0007059">
    <property type="term" value="P:chromosome segregation"/>
    <property type="evidence" value="ECO:0007669"/>
    <property type="project" value="TreeGrafter"/>
</dbReference>
<reference evidence="3 4" key="1">
    <citation type="submission" date="2017-10" db="EMBL/GenBank/DDBJ databases">
        <title>Genomics of the genus Arcobacter.</title>
        <authorList>
            <person name="Perez-Cataluna A."/>
            <person name="Figueras M.J."/>
        </authorList>
    </citation>
    <scope>NUCLEOTIDE SEQUENCE [LARGE SCALE GENOMIC DNA]</scope>
    <source>
        <strain evidence="3 4">DSM 24636</strain>
    </source>
</reference>
<dbReference type="SMART" id="SM00470">
    <property type="entry name" value="ParB"/>
    <property type="match status" value="1"/>
</dbReference>
<dbReference type="RefSeq" id="WP_129081648.1">
    <property type="nucleotide sequence ID" value="NZ_CP041070.1"/>
</dbReference>
<dbReference type="InterPro" id="IPR050336">
    <property type="entry name" value="Chromosome_partition/occlusion"/>
</dbReference>
<dbReference type="AlphaFoldDB" id="A0A4Q0Y0V5"/>
<dbReference type="GO" id="GO:0005694">
    <property type="term" value="C:chromosome"/>
    <property type="evidence" value="ECO:0007669"/>
    <property type="project" value="TreeGrafter"/>
</dbReference>
<protein>
    <recommendedName>
        <fullName evidence="2">ParB-like N-terminal domain-containing protein</fullName>
    </recommendedName>
</protein>
<dbReference type="InterPro" id="IPR003115">
    <property type="entry name" value="ParB_N"/>
</dbReference>
<dbReference type="EMBL" id="PDKO01000003">
    <property type="protein sequence ID" value="RXJ63602.1"/>
    <property type="molecule type" value="Genomic_DNA"/>
</dbReference>
<sequence length="370" mass="42454">MSKKDFEGFNDILVDGEIVKDLVSDSSSCIDISLVKRNPHQPRFYENEEEVEELMESIKGAYEDLLQTNYFDESKIKPEDGLLQPIIVSPCDDGTFICVGGHRRLKACKRLGHKTIKANIVKLDESQLVTFSIVENLQRKNLSDFETALAIDKAIASGAFDSESKLAETLGKKPSFISKCKNVLKLPTVILDDLHQDRTNIGLEILNDLQRLQNSVTQEDLYFKYKAGEIKGADIRAAIKEEKNKYDCKEPYTISDKNIKFNFTWNHLSKEQQKRFQEKLSKLIEQYEDIPEIEYIDSSNKSNVYIKYKKDAVFVTCKEAVDIINKSKQKIIELGSKLNPEDNCNLIESLPNRSLYEEDDQKFLKLNEDI</sequence>
<dbReference type="PANTHER" id="PTHR33375:SF1">
    <property type="entry name" value="CHROMOSOME-PARTITIONING PROTEIN PARB-RELATED"/>
    <property type="match status" value="1"/>
</dbReference>
<dbReference type="Gene3D" id="3.90.1530.30">
    <property type="match status" value="1"/>
</dbReference>
<dbReference type="GO" id="GO:0003677">
    <property type="term" value="F:DNA binding"/>
    <property type="evidence" value="ECO:0007669"/>
    <property type="project" value="InterPro"/>
</dbReference>
<gene>
    <name evidence="3" type="ORF">CRV06_05260</name>
</gene>
<proteinExistence type="inferred from homology"/>
<keyword evidence="4" id="KW-1185">Reference proteome</keyword>
<evidence type="ECO:0000256" key="1">
    <source>
        <dbReference type="ARBA" id="ARBA00006295"/>
    </source>
</evidence>
<dbReference type="SUPFAM" id="SSF110849">
    <property type="entry name" value="ParB/Sulfiredoxin"/>
    <property type="match status" value="1"/>
</dbReference>